<dbReference type="InterPro" id="IPR036249">
    <property type="entry name" value="Thioredoxin-like_sf"/>
</dbReference>
<keyword evidence="5" id="KW-0644">Prostaglandin metabolism</keyword>
<proteinExistence type="inferred from homology"/>
<comment type="catalytic activity">
    <reaction evidence="16">
        <text>prostaglandin H2 = prostaglandin E2</text>
        <dbReference type="Rhea" id="RHEA:12893"/>
        <dbReference type="ChEBI" id="CHEBI:57405"/>
        <dbReference type="ChEBI" id="CHEBI:606564"/>
        <dbReference type="EC" id="5.3.99.3"/>
    </reaction>
    <physiologicalReaction direction="left-to-right" evidence="16">
        <dbReference type="Rhea" id="RHEA:12894"/>
    </physiologicalReaction>
</comment>
<evidence type="ECO:0000256" key="18">
    <source>
        <dbReference type="ARBA" id="ARBA00037847"/>
    </source>
</evidence>
<comment type="pathway">
    <text evidence="1">Lipid metabolism; prostaglandin biosynthesis.</text>
</comment>
<evidence type="ECO:0000256" key="17">
    <source>
        <dbReference type="ARBA" id="ARBA00031041"/>
    </source>
</evidence>
<dbReference type="EC" id="5.3.99.3" evidence="3"/>
<dbReference type="Gene3D" id="1.20.1050.10">
    <property type="match status" value="1"/>
</dbReference>
<evidence type="ECO:0000313" key="20">
    <source>
        <dbReference type="EMBL" id="KAK3913179.1"/>
    </source>
</evidence>
<evidence type="ECO:0000256" key="4">
    <source>
        <dbReference type="ARBA" id="ARBA00019474"/>
    </source>
</evidence>
<dbReference type="GO" id="GO:0005739">
    <property type="term" value="C:mitochondrion"/>
    <property type="evidence" value="ECO:0007669"/>
    <property type="project" value="TreeGrafter"/>
</dbReference>
<evidence type="ECO:0000256" key="13">
    <source>
        <dbReference type="ARBA" id="ARBA00023160"/>
    </source>
</evidence>
<dbReference type="PROSITE" id="PS51354">
    <property type="entry name" value="GLUTAREDOXIN_2"/>
    <property type="match status" value="1"/>
</dbReference>
<keyword evidence="7" id="KW-0643">Prostaglandin biosynthesis</keyword>
<gene>
    <name evidence="20" type="ORF">KUF71_022633</name>
</gene>
<organism evidence="20 21">
    <name type="scientific">Frankliniella fusca</name>
    <dbReference type="NCBI Taxonomy" id="407009"/>
    <lineage>
        <taxon>Eukaryota</taxon>
        <taxon>Metazoa</taxon>
        <taxon>Ecdysozoa</taxon>
        <taxon>Arthropoda</taxon>
        <taxon>Hexapoda</taxon>
        <taxon>Insecta</taxon>
        <taxon>Pterygota</taxon>
        <taxon>Neoptera</taxon>
        <taxon>Paraneoptera</taxon>
        <taxon>Thysanoptera</taxon>
        <taxon>Terebrantia</taxon>
        <taxon>Thripoidea</taxon>
        <taxon>Thripidae</taxon>
        <taxon>Frankliniella</taxon>
    </lineage>
</organism>
<comment type="catalytic activity">
    <reaction evidence="15">
        <text>prostaglandin H2 = (12S)-hydroxy-(5Z,8E,10E)-heptadecatrienoate + malonaldehyde</text>
        <dbReference type="Rhea" id="RHEA:48644"/>
        <dbReference type="ChEBI" id="CHEBI:57405"/>
        <dbReference type="ChEBI" id="CHEBI:90694"/>
        <dbReference type="ChEBI" id="CHEBI:566274"/>
    </reaction>
    <physiologicalReaction direction="left-to-right" evidence="15">
        <dbReference type="Rhea" id="RHEA:48645"/>
    </physiologicalReaction>
</comment>
<evidence type="ECO:0000259" key="19">
    <source>
        <dbReference type="PROSITE" id="PS50404"/>
    </source>
</evidence>
<keyword evidence="21" id="KW-1185">Reference proteome</keyword>
<dbReference type="GO" id="GO:0001516">
    <property type="term" value="P:prostaglandin biosynthetic process"/>
    <property type="evidence" value="ECO:0007669"/>
    <property type="project" value="UniProtKB-KW"/>
</dbReference>
<evidence type="ECO:0000256" key="5">
    <source>
        <dbReference type="ARBA" id="ARBA00022501"/>
    </source>
</evidence>
<dbReference type="Pfam" id="PF13417">
    <property type="entry name" value="GST_N_3"/>
    <property type="match status" value="1"/>
</dbReference>
<keyword evidence="6" id="KW-0444">Lipid biosynthesis</keyword>
<dbReference type="InterPro" id="IPR040079">
    <property type="entry name" value="Glutathione_S-Trfase"/>
</dbReference>
<dbReference type="PANTHER" id="PTHR12782">
    <property type="entry name" value="MICROSOMAL PROSTAGLANDIN E SYNTHASE-2"/>
    <property type="match status" value="1"/>
</dbReference>
<evidence type="ECO:0000256" key="2">
    <source>
        <dbReference type="ARBA" id="ARBA00007409"/>
    </source>
</evidence>
<dbReference type="SUPFAM" id="SSF52833">
    <property type="entry name" value="Thioredoxin-like"/>
    <property type="match status" value="1"/>
</dbReference>
<dbReference type="InterPro" id="IPR034334">
    <property type="entry name" value="PGES2"/>
</dbReference>
<reference evidence="20" key="1">
    <citation type="submission" date="2021-07" db="EMBL/GenBank/DDBJ databases">
        <authorList>
            <person name="Catto M.A."/>
            <person name="Jacobson A."/>
            <person name="Kennedy G."/>
            <person name="Labadie P."/>
            <person name="Hunt B.G."/>
            <person name="Srinivasan R."/>
        </authorList>
    </citation>
    <scope>NUCLEOTIDE SEQUENCE</scope>
    <source>
        <strain evidence="20">PL_HMW_Pooled</strain>
        <tissue evidence="20">Head</tissue>
    </source>
</reference>
<dbReference type="CDD" id="cd03197">
    <property type="entry name" value="GST_C_mPGES2"/>
    <property type="match status" value="1"/>
</dbReference>
<keyword evidence="14" id="KW-0413">Isomerase</keyword>
<evidence type="ECO:0000256" key="7">
    <source>
        <dbReference type="ARBA" id="ARBA00022585"/>
    </source>
</evidence>
<dbReference type="InterPro" id="IPR011767">
    <property type="entry name" value="GLR_AS"/>
</dbReference>
<dbReference type="SFLD" id="SFLDG01182">
    <property type="entry name" value="Prostaglandin_E_synthase_like"/>
    <property type="match status" value="1"/>
</dbReference>
<sequence length="401" mass="45580">MATLSRSVCTRHFRTFYSVCKNEQLNSVMRRANLNPSRSFSGNSVTPRPVTAQGNLIVYALGGIAAGVAYRVWEVKSKDFSPVSNNSVSKPKILNELPPYPPARKVSIPTDNSGLHLVLYQYPTCPFCCKVRAFLDYNGLSYDVVEVDPVLRTQTKWSDYRKVPILLAGIGEGKYVQLNDSTAIISILESFLSDRKQNLLDIVNCYPSLSYRDNDGSIKSEIQNRYFLMSGDDGRKGRSKEDIMDEVKWREWADKKLVHVLSPNVYRTTEEALQSFEWFSEVGEWDRLFPSWERNLIVYVGAYAMWLIGKRLKKRHLLKDEVRLSLYDELNVWIKQLKKKGTKFSGGSKPNLSDLAVFGVLSSIEGCQAFKDALENTNIGNWFYDMKKHATQHAGSNPIGI</sequence>
<evidence type="ECO:0000256" key="6">
    <source>
        <dbReference type="ARBA" id="ARBA00022516"/>
    </source>
</evidence>
<dbReference type="PROSITE" id="PS00195">
    <property type="entry name" value="GLUTAREDOXIN_1"/>
    <property type="match status" value="1"/>
</dbReference>
<dbReference type="SFLD" id="SFLDG01203">
    <property type="entry name" value="Prostaglandin_E_synthase_like1"/>
    <property type="match status" value="1"/>
</dbReference>
<evidence type="ECO:0000256" key="15">
    <source>
        <dbReference type="ARBA" id="ARBA00023930"/>
    </source>
</evidence>
<keyword evidence="9" id="KW-0276">Fatty acid metabolism</keyword>
<dbReference type="InterPro" id="IPR004045">
    <property type="entry name" value="Glutathione_S-Trfase_N"/>
</dbReference>
<evidence type="ECO:0000256" key="10">
    <source>
        <dbReference type="ARBA" id="ARBA00022989"/>
    </source>
</evidence>
<evidence type="ECO:0000256" key="12">
    <source>
        <dbReference type="ARBA" id="ARBA00023136"/>
    </source>
</evidence>
<dbReference type="Proteomes" id="UP001219518">
    <property type="component" value="Unassembled WGS sequence"/>
</dbReference>
<keyword evidence="8" id="KW-0812">Transmembrane</keyword>
<evidence type="ECO:0000256" key="11">
    <source>
        <dbReference type="ARBA" id="ARBA00023098"/>
    </source>
</evidence>
<reference evidence="20" key="2">
    <citation type="journal article" date="2023" name="BMC Genomics">
        <title>Pest status, molecular evolution, and epigenetic factors derived from the genome assembly of Frankliniella fusca, a thysanopteran phytovirus vector.</title>
        <authorList>
            <person name="Catto M.A."/>
            <person name="Labadie P.E."/>
            <person name="Jacobson A.L."/>
            <person name="Kennedy G.G."/>
            <person name="Srinivasan R."/>
            <person name="Hunt B.G."/>
        </authorList>
    </citation>
    <scope>NUCLEOTIDE SEQUENCE</scope>
    <source>
        <strain evidence="20">PL_HMW_Pooled</strain>
    </source>
</reference>
<dbReference type="PROSITE" id="PS50404">
    <property type="entry name" value="GST_NTER"/>
    <property type="match status" value="1"/>
</dbReference>
<dbReference type="Gene3D" id="6.20.200.30">
    <property type="match status" value="1"/>
</dbReference>
<evidence type="ECO:0000256" key="16">
    <source>
        <dbReference type="ARBA" id="ARBA00023931"/>
    </source>
</evidence>
<dbReference type="GO" id="GO:0012505">
    <property type="term" value="C:endomembrane system"/>
    <property type="evidence" value="ECO:0007669"/>
    <property type="project" value="UniProtKB-SubCell"/>
</dbReference>
<keyword evidence="10" id="KW-1133">Transmembrane helix</keyword>
<dbReference type="InterPro" id="IPR036282">
    <property type="entry name" value="Glutathione-S-Trfase_C_sf"/>
</dbReference>
<evidence type="ECO:0000256" key="9">
    <source>
        <dbReference type="ARBA" id="ARBA00022832"/>
    </source>
</evidence>
<evidence type="ECO:0000256" key="8">
    <source>
        <dbReference type="ARBA" id="ARBA00022692"/>
    </source>
</evidence>
<dbReference type="Gene3D" id="3.40.30.10">
    <property type="entry name" value="Glutaredoxin"/>
    <property type="match status" value="1"/>
</dbReference>
<dbReference type="PANTHER" id="PTHR12782:SF5">
    <property type="entry name" value="PROSTAGLANDIN E SYNTHASE 2"/>
    <property type="match status" value="1"/>
</dbReference>
<comment type="subcellular location">
    <subcellularLocation>
        <location evidence="18">Endomembrane system</location>
        <topology evidence="18">Single-pass membrane protein</topology>
    </subcellularLocation>
</comment>
<evidence type="ECO:0000256" key="1">
    <source>
        <dbReference type="ARBA" id="ARBA00004702"/>
    </source>
</evidence>
<dbReference type="EMBL" id="JAHWGI010000311">
    <property type="protein sequence ID" value="KAK3913179.1"/>
    <property type="molecule type" value="Genomic_DNA"/>
</dbReference>
<dbReference type="AlphaFoldDB" id="A0AAE1H268"/>
<accession>A0AAE1H268</accession>
<dbReference type="SUPFAM" id="SSF47616">
    <property type="entry name" value="GST C-terminal domain-like"/>
    <property type="match status" value="1"/>
</dbReference>
<dbReference type="SFLD" id="SFLDS00019">
    <property type="entry name" value="Glutathione_Transferase_(cytos"/>
    <property type="match status" value="1"/>
</dbReference>
<keyword evidence="12" id="KW-0472">Membrane</keyword>
<evidence type="ECO:0000256" key="14">
    <source>
        <dbReference type="ARBA" id="ARBA00023235"/>
    </source>
</evidence>
<comment type="similarity">
    <text evidence="2">Belongs to the GST superfamily.</text>
</comment>
<comment type="caution">
    <text evidence="20">The sequence shown here is derived from an EMBL/GenBank/DDBJ whole genome shotgun (WGS) entry which is preliminary data.</text>
</comment>
<protein>
    <recommendedName>
        <fullName evidence="4">Prostaglandin E synthase 2</fullName>
        <ecNumber evidence="3">5.3.99.3</ecNumber>
    </recommendedName>
    <alternativeName>
        <fullName evidence="17">Microsomal prostaglandin E synthase 2</fullName>
    </alternativeName>
</protein>
<feature type="domain" description="GST N-terminal" evidence="19">
    <location>
        <begin position="115"/>
        <end position="196"/>
    </location>
</feature>
<name>A0AAE1H268_9NEOP</name>
<dbReference type="InterPro" id="IPR034335">
    <property type="entry name" value="PGES2_C"/>
</dbReference>
<evidence type="ECO:0000256" key="3">
    <source>
        <dbReference type="ARBA" id="ARBA00012203"/>
    </source>
</evidence>
<dbReference type="GO" id="GO:0050220">
    <property type="term" value="F:prostaglandin-E synthase activity"/>
    <property type="evidence" value="ECO:0007669"/>
    <property type="project" value="UniProtKB-EC"/>
</dbReference>
<evidence type="ECO:0000313" key="21">
    <source>
        <dbReference type="Proteomes" id="UP001219518"/>
    </source>
</evidence>
<keyword evidence="13" id="KW-0275">Fatty acid biosynthesis</keyword>
<keyword evidence="11" id="KW-0443">Lipid metabolism</keyword>